<feature type="transmembrane region" description="Helical" evidence="7">
    <location>
        <begin position="692"/>
        <end position="712"/>
    </location>
</feature>
<dbReference type="Gene3D" id="1.20.1640.10">
    <property type="entry name" value="Multidrug efflux transporter AcrB transmembrane domain"/>
    <property type="match status" value="2"/>
</dbReference>
<dbReference type="PANTHER" id="PTHR33406">
    <property type="entry name" value="MEMBRANE PROTEIN MJ1562-RELATED"/>
    <property type="match status" value="1"/>
</dbReference>
<feature type="domain" description="SSD" evidence="8">
    <location>
        <begin position="260"/>
        <end position="399"/>
    </location>
</feature>
<dbReference type="SUPFAM" id="SSF82866">
    <property type="entry name" value="Multidrug efflux transporter AcrB transmembrane domain"/>
    <property type="match status" value="2"/>
</dbReference>
<dbReference type="InterPro" id="IPR050545">
    <property type="entry name" value="Mycobact_MmpL"/>
</dbReference>
<feature type="transmembrane region" description="Helical" evidence="7">
    <location>
        <begin position="375"/>
        <end position="400"/>
    </location>
</feature>
<evidence type="ECO:0000256" key="5">
    <source>
        <dbReference type="ARBA" id="ARBA00023136"/>
    </source>
</evidence>
<dbReference type="PANTHER" id="PTHR33406:SF13">
    <property type="entry name" value="MEMBRANE PROTEIN YDFJ"/>
    <property type="match status" value="1"/>
</dbReference>
<comment type="subcellular location">
    <subcellularLocation>
        <location evidence="1">Cell membrane</location>
        <topology evidence="1">Multi-pass membrane protein</topology>
    </subcellularLocation>
</comment>
<feature type="transmembrane region" description="Helical" evidence="7">
    <location>
        <begin position="248"/>
        <end position="268"/>
    </location>
</feature>
<feature type="transmembrane region" description="Helical" evidence="7">
    <location>
        <begin position="945"/>
        <end position="965"/>
    </location>
</feature>
<feature type="transmembrane region" description="Helical" evidence="7">
    <location>
        <begin position="669"/>
        <end position="685"/>
    </location>
</feature>
<organism evidence="9 10">
    <name type="scientific">Pendulispora brunnea</name>
    <dbReference type="NCBI Taxonomy" id="2905690"/>
    <lineage>
        <taxon>Bacteria</taxon>
        <taxon>Pseudomonadati</taxon>
        <taxon>Myxococcota</taxon>
        <taxon>Myxococcia</taxon>
        <taxon>Myxococcales</taxon>
        <taxon>Sorangiineae</taxon>
        <taxon>Pendulisporaceae</taxon>
        <taxon>Pendulispora</taxon>
    </lineage>
</organism>
<feature type="transmembrane region" description="Helical" evidence="7">
    <location>
        <begin position="788"/>
        <end position="812"/>
    </location>
</feature>
<evidence type="ECO:0000256" key="1">
    <source>
        <dbReference type="ARBA" id="ARBA00004651"/>
    </source>
</evidence>
<dbReference type="PROSITE" id="PS50156">
    <property type="entry name" value="SSD"/>
    <property type="match status" value="1"/>
</dbReference>
<name>A0ABZ2JYZ9_9BACT</name>
<feature type="transmembrane region" description="Helical" evidence="7">
    <location>
        <begin position="343"/>
        <end position="363"/>
    </location>
</feature>
<keyword evidence="10" id="KW-1185">Reference proteome</keyword>
<dbReference type="InterPro" id="IPR000731">
    <property type="entry name" value="SSD"/>
</dbReference>
<feature type="transmembrane region" description="Helical" evidence="7">
    <location>
        <begin position="977"/>
        <end position="1003"/>
    </location>
</feature>
<evidence type="ECO:0000256" key="3">
    <source>
        <dbReference type="ARBA" id="ARBA00022692"/>
    </source>
</evidence>
<evidence type="ECO:0000256" key="2">
    <source>
        <dbReference type="ARBA" id="ARBA00022475"/>
    </source>
</evidence>
<evidence type="ECO:0000313" key="10">
    <source>
        <dbReference type="Proteomes" id="UP001379533"/>
    </source>
</evidence>
<dbReference type="Pfam" id="PF03176">
    <property type="entry name" value="MMPL"/>
    <property type="match status" value="2"/>
</dbReference>
<evidence type="ECO:0000256" key="7">
    <source>
        <dbReference type="SAM" id="Phobius"/>
    </source>
</evidence>
<keyword evidence="2" id="KW-1003">Cell membrane</keyword>
<feature type="region of interest" description="Disordered" evidence="6">
    <location>
        <begin position="1153"/>
        <end position="1176"/>
    </location>
</feature>
<keyword evidence="4 7" id="KW-1133">Transmembrane helix</keyword>
<keyword evidence="5 7" id="KW-0472">Membrane</keyword>
<feature type="transmembrane region" description="Helical" evidence="7">
    <location>
        <begin position="301"/>
        <end position="322"/>
    </location>
</feature>
<dbReference type="EMBL" id="CP089982">
    <property type="protein sequence ID" value="WXA90005.1"/>
    <property type="molecule type" value="Genomic_DNA"/>
</dbReference>
<sequence>MWRSWVGIQLRRPVAVLVASLLTALVGVVLASRLELKTRFDQLLPEGQPSVVELRRLEENVAVGTNVFVVLEGTETAALRSYADAIVGSLRARASAAPWLLGAENGVHEARHFLLPRAGLFVPQQDLEKLRDDLQARWNWEINEALGQNLSEEAPPPITAETFRQRFGEAARADERRPDGYFQSADGHTLVVVVRTSIASGDLPHAEAALALVRETVERVRPSPAIHIGYAGDLVTGLAEYSAVKEDLAQVGILGVGLVLGVVALFFLRLRALVATGVAIAIGLAWTFGVTKLTIGHLNVATGFLVSIVAGNGLNFAVLYLARYFETRRAGATLEAAIEDAHRTTWPATLTVALAAGAAYGSLGVTEFRAFKHFGLIGAVGMVACWVATYVVVPPLLVLIERVRPVRSRVQIPFELPFVVLVTKAPRLVTIAGVLLAIAGGVALPRYLAQDPIEYDMRRLQNDLGDAAAARERGWGNASEMYRVASLARHVLGTGLESGLVVLCDTMDQVRPLARALEARRDAAPAGEKPFDAVHTLFDFVPDGQAGKIPVLEDLRALVLRARERGALSDADWNALVPMLPPENLEPIELSELPDAVTRPFTLRDGSVGRLVLVETAAHRSDSDLHYLLELAQAVRSTTLPNGDTIRGTGRPVIFADMLGAVLRDEPRAVALSLALTIVAVVLMFRRGRLVLLALGSLALGVAWFVGCMAVFGVKIHFFNFIALPITFGIAADYAVNVVQRYAVDREAGVESIVHSMRSVGGAVVLCSATTMLGYLALVGSINQAIRGLGFLAVLGEACCLGAAMLVLPAAIVWYERSRRPGNTALRVTLAAGAVMLFLAMVPRGALGDAARLIAARGPVLALVLVPVAAAVLFDAAAQRALFTRLSRKVHVGITALARISSEAVALSTPGGGVLGEPVAALVLAKRAGVPAGESIAVLAVRRVLLMRMHTVWIVLSALAGWGLLSERARTIPYLPWLVLASALLPLIAATTVGAAFGSGSLVGRILGFLGRIVPARIGALQRLLHKGERQASVADGSASLLLRARLHALLGPALLFGGVWVAESCEAYAILHLLGGTTPFAHVMAIEASASILRAVAFFAPAGVGVQDIGYLTLLGGGDPQATVIATGFVLVKRGREVFTMAIGFLAFGLSSRKSDDTSEPERSPLATERQGIAT</sequence>
<feature type="transmembrane region" description="Helical" evidence="7">
    <location>
        <begin position="760"/>
        <end position="782"/>
    </location>
</feature>
<dbReference type="Pfam" id="PF03706">
    <property type="entry name" value="LPG_synthase_TM"/>
    <property type="match status" value="1"/>
</dbReference>
<feature type="compositionally biased region" description="Basic and acidic residues" evidence="6">
    <location>
        <begin position="1154"/>
        <end position="1164"/>
    </location>
</feature>
<feature type="transmembrane region" description="Helical" evidence="7">
    <location>
        <begin position="824"/>
        <end position="842"/>
    </location>
</feature>
<dbReference type="InterPro" id="IPR004869">
    <property type="entry name" value="MMPL_dom"/>
</dbReference>
<reference evidence="9 10" key="1">
    <citation type="submission" date="2021-12" db="EMBL/GenBank/DDBJ databases">
        <title>Discovery of the Pendulisporaceae a myxobacterial family with distinct sporulation behavior and unique specialized metabolism.</title>
        <authorList>
            <person name="Garcia R."/>
            <person name="Popoff A."/>
            <person name="Bader C.D."/>
            <person name="Loehr J."/>
            <person name="Walesch S."/>
            <person name="Walt C."/>
            <person name="Boldt J."/>
            <person name="Bunk B."/>
            <person name="Haeckl F.J.F.P.J."/>
            <person name="Gunesch A.P."/>
            <person name="Birkelbach J."/>
            <person name="Nuebel U."/>
            <person name="Pietschmann T."/>
            <person name="Bach T."/>
            <person name="Mueller R."/>
        </authorList>
    </citation>
    <scope>NUCLEOTIDE SEQUENCE [LARGE SCALE GENOMIC DNA]</scope>
    <source>
        <strain evidence="9 10">MSr12523</strain>
    </source>
</reference>
<dbReference type="Proteomes" id="UP001379533">
    <property type="component" value="Chromosome"/>
</dbReference>
<dbReference type="InterPro" id="IPR022791">
    <property type="entry name" value="L-PG_synthase/AglD"/>
</dbReference>
<gene>
    <name evidence="9" type="ORF">LZC95_26320</name>
</gene>
<feature type="transmembrane region" description="Helical" evidence="7">
    <location>
        <begin position="273"/>
        <end position="295"/>
    </location>
</feature>
<proteinExistence type="predicted"/>
<feature type="transmembrane region" description="Helical" evidence="7">
    <location>
        <begin position="718"/>
        <end position="739"/>
    </location>
</feature>
<evidence type="ECO:0000256" key="4">
    <source>
        <dbReference type="ARBA" id="ARBA00022989"/>
    </source>
</evidence>
<accession>A0ABZ2JYZ9</accession>
<evidence type="ECO:0000313" key="9">
    <source>
        <dbReference type="EMBL" id="WXA90005.1"/>
    </source>
</evidence>
<feature type="transmembrane region" description="Helical" evidence="7">
    <location>
        <begin position="428"/>
        <end position="448"/>
    </location>
</feature>
<keyword evidence="3 7" id="KW-0812">Transmembrane</keyword>
<dbReference type="RefSeq" id="WP_394840618.1">
    <property type="nucleotide sequence ID" value="NZ_CP089982.1"/>
</dbReference>
<feature type="transmembrane region" description="Helical" evidence="7">
    <location>
        <begin position="854"/>
        <end position="878"/>
    </location>
</feature>
<evidence type="ECO:0000259" key="8">
    <source>
        <dbReference type="PROSITE" id="PS50156"/>
    </source>
</evidence>
<protein>
    <submittedName>
        <fullName evidence="9">MMPL family transporter</fullName>
    </submittedName>
</protein>
<evidence type="ECO:0000256" key="6">
    <source>
        <dbReference type="SAM" id="MobiDB-lite"/>
    </source>
</evidence>